<accession>A0A9X1V3S6</accession>
<dbReference type="InterPro" id="IPR011010">
    <property type="entry name" value="DNA_brk_join_enz"/>
</dbReference>
<feature type="domain" description="Tyr recombinase" evidence="2">
    <location>
        <begin position="9"/>
        <end position="187"/>
    </location>
</feature>
<dbReference type="SUPFAM" id="SSF56349">
    <property type="entry name" value="DNA breaking-rejoining enzymes"/>
    <property type="match status" value="1"/>
</dbReference>
<evidence type="ECO:0000313" key="4">
    <source>
        <dbReference type="Proteomes" id="UP001139226"/>
    </source>
</evidence>
<dbReference type="InterPro" id="IPR002104">
    <property type="entry name" value="Integrase_catalytic"/>
</dbReference>
<name>A0A9X1V3S6_9FLAO</name>
<dbReference type="EMBL" id="JAKVTV010000003">
    <property type="protein sequence ID" value="MCH4823695.1"/>
    <property type="molecule type" value="Genomic_DNA"/>
</dbReference>
<evidence type="ECO:0000256" key="1">
    <source>
        <dbReference type="ARBA" id="ARBA00023172"/>
    </source>
</evidence>
<dbReference type="Gene3D" id="1.10.443.10">
    <property type="entry name" value="Intergrase catalytic core"/>
    <property type="match status" value="1"/>
</dbReference>
<gene>
    <name evidence="3" type="ORF">ML462_10985</name>
</gene>
<keyword evidence="4" id="KW-1185">Reference proteome</keyword>
<reference evidence="3" key="1">
    <citation type="submission" date="2022-03" db="EMBL/GenBank/DDBJ databases">
        <title>Gramella crocea sp. nov., isolated from activated sludge of a seafood processing plant.</title>
        <authorList>
            <person name="Zhang X."/>
        </authorList>
    </citation>
    <scope>NUCLEOTIDE SEQUENCE</scope>
    <source>
        <strain evidence="3">YJ019</strain>
    </source>
</reference>
<evidence type="ECO:0000259" key="2">
    <source>
        <dbReference type="PROSITE" id="PS51898"/>
    </source>
</evidence>
<organism evidence="3 4">
    <name type="scientific">Christiangramia lutea</name>
    <dbReference type="NCBI Taxonomy" id="1607951"/>
    <lineage>
        <taxon>Bacteria</taxon>
        <taxon>Pseudomonadati</taxon>
        <taxon>Bacteroidota</taxon>
        <taxon>Flavobacteriia</taxon>
        <taxon>Flavobacteriales</taxon>
        <taxon>Flavobacteriaceae</taxon>
        <taxon>Christiangramia</taxon>
    </lineage>
</organism>
<sequence length="189" mass="22046">MNIIFKKIIMTGSTYIEFDKAVSKGFLLIQKQVNPNFGLLIICGCNLGLRISDLLKLNFKDLKKDEFTIVEQKTGKIRTLQSNHHIKLALRYFEDSLSYKRGGKPFVSQKGTTYSIQQVNRLIKKYFSGNRISSHSLRKSFGRRVWEMNNKTDQALLYLSEIFNHSNTLVTRRYLGIRQEEIKDIYLNL</sequence>
<dbReference type="AlphaFoldDB" id="A0A9X1V3S6"/>
<proteinExistence type="predicted"/>
<comment type="caution">
    <text evidence="3">The sequence shown here is derived from an EMBL/GenBank/DDBJ whole genome shotgun (WGS) entry which is preliminary data.</text>
</comment>
<keyword evidence="1" id="KW-0233">DNA recombination</keyword>
<dbReference type="GO" id="GO:0006310">
    <property type="term" value="P:DNA recombination"/>
    <property type="evidence" value="ECO:0007669"/>
    <property type="project" value="UniProtKB-KW"/>
</dbReference>
<dbReference type="GO" id="GO:0015074">
    <property type="term" value="P:DNA integration"/>
    <property type="evidence" value="ECO:0007669"/>
    <property type="project" value="InterPro"/>
</dbReference>
<protein>
    <submittedName>
        <fullName evidence="3">Tyrosine-type recombinase/integrase</fullName>
    </submittedName>
</protein>
<dbReference type="Proteomes" id="UP001139226">
    <property type="component" value="Unassembled WGS sequence"/>
</dbReference>
<evidence type="ECO:0000313" key="3">
    <source>
        <dbReference type="EMBL" id="MCH4823695.1"/>
    </source>
</evidence>
<dbReference type="InterPro" id="IPR013762">
    <property type="entry name" value="Integrase-like_cat_sf"/>
</dbReference>
<dbReference type="Pfam" id="PF00589">
    <property type="entry name" value="Phage_integrase"/>
    <property type="match status" value="1"/>
</dbReference>
<dbReference type="GO" id="GO:0003677">
    <property type="term" value="F:DNA binding"/>
    <property type="evidence" value="ECO:0007669"/>
    <property type="project" value="InterPro"/>
</dbReference>
<dbReference type="PROSITE" id="PS51898">
    <property type="entry name" value="TYR_RECOMBINASE"/>
    <property type="match status" value="1"/>
</dbReference>
<dbReference type="RefSeq" id="WP_240713863.1">
    <property type="nucleotide sequence ID" value="NZ_JAKVTV010000003.1"/>
</dbReference>